<dbReference type="Pfam" id="PF07812">
    <property type="entry name" value="TfuA"/>
    <property type="match status" value="1"/>
</dbReference>
<feature type="region of interest" description="Disordered" evidence="1">
    <location>
        <begin position="357"/>
        <end position="384"/>
    </location>
</feature>
<evidence type="ECO:0000256" key="1">
    <source>
        <dbReference type="SAM" id="MobiDB-lite"/>
    </source>
</evidence>
<comment type="caution">
    <text evidence="3">The sequence shown here is derived from an EMBL/GenBank/DDBJ whole genome shotgun (WGS) entry which is preliminary data.</text>
</comment>
<proteinExistence type="predicted"/>
<evidence type="ECO:0000259" key="2">
    <source>
        <dbReference type="Pfam" id="PF07812"/>
    </source>
</evidence>
<protein>
    <recommendedName>
        <fullName evidence="2">TfuA-like core domain-containing protein</fullName>
    </recommendedName>
</protein>
<dbReference type="InterPro" id="IPR012924">
    <property type="entry name" value="TfuA_core"/>
</dbReference>
<organism evidence="3 4">
    <name type="scientific">Kitasatospora arboriphila</name>
    <dbReference type="NCBI Taxonomy" id="258052"/>
    <lineage>
        <taxon>Bacteria</taxon>
        <taxon>Bacillati</taxon>
        <taxon>Actinomycetota</taxon>
        <taxon>Actinomycetes</taxon>
        <taxon>Kitasatosporales</taxon>
        <taxon>Streptomycetaceae</taxon>
        <taxon>Kitasatospora</taxon>
    </lineage>
</organism>
<evidence type="ECO:0000313" key="4">
    <source>
        <dbReference type="Proteomes" id="UP001499987"/>
    </source>
</evidence>
<feature type="compositionally biased region" description="Low complexity" evidence="1">
    <location>
        <begin position="357"/>
        <end position="369"/>
    </location>
</feature>
<sequence length="384" mass="40957">MTVHVFLGPSLPVEQARAVLDAQYHPPVSCGDVTELVLDREPPKAIVLVDGLFEQVPTVWHKEILFALERGVRVFGAASMGALRAAELAAFGMEGVGGIYERFASGEYQDDDEVTIVHAPAEDGYVPLSEAMANLRAGLAAALAAGAVTAATHDLLVDAAKRRFYPDRSWGRLYADAKALGVAEEETAALRGYVREHRPDAKRADALAVLRHVAGLIDAGLEPPVVDFALEPTYYWEKLLTVVRQQRAERELHERLGAGPAEVYRHLAEHRPAVLRAALCDVLAAQESARLGLLLPEERTAHHRTVLDGTAVPEALRDGLAVREATAEALTGRLRASLAGPALARLERDGLAGPVAAALAAPDSPDTAAGTPAQGVPLPAGRRE</sequence>
<feature type="domain" description="TfuA-like core" evidence="2">
    <location>
        <begin position="50"/>
        <end position="169"/>
    </location>
</feature>
<name>A0ABN1U5F9_9ACTN</name>
<accession>A0ABN1U5F9</accession>
<evidence type="ECO:0000313" key="3">
    <source>
        <dbReference type="EMBL" id="GAA1118515.1"/>
    </source>
</evidence>
<dbReference type="RefSeq" id="WP_344627587.1">
    <property type="nucleotide sequence ID" value="NZ_BAAALD010000109.1"/>
</dbReference>
<keyword evidence="4" id="KW-1185">Reference proteome</keyword>
<dbReference type="EMBL" id="BAAALD010000109">
    <property type="protein sequence ID" value="GAA1118515.1"/>
    <property type="molecule type" value="Genomic_DNA"/>
</dbReference>
<reference evidence="3 4" key="1">
    <citation type="journal article" date="2019" name="Int. J. Syst. Evol. Microbiol.">
        <title>The Global Catalogue of Microorganisms (GCM) 10K type strain sequencing project: providing services to taxonomists for standard genome sequencing and annotation.</title>
        <authorList>
            <consortium name="The Broad Institute Genomics Platform"/>
            <consortium name="The Broad Institute Genome Sequencing Center for Infectious Disease"/>
            <person name="Wu L."/>
            <person name="Ma J."/>
        </authorList>
    </citation>
    <scope>NUCLEOTIDE SEQUENCE [LARGE SCALE GENOMIC DNA]</scope>
    <source>
        <strain evidence="3 4">JCM 13002</strain>
    </source>
</reference>
<gene>
    <name evidence="3" type="ORF">GCM10009663_68100</name>
</gene>
<dbReference type="Proteomes" id="UP001499987">
    <property type="component" value="Unassembled WGS sequence"/>
</dbReference>